<dbReference type="EMBL" id="JACHVC010000006">
    <property type="protein sequence ID" value="MBC2605146.1"/>
    <property type="molecule type" value="Genomic_DNA"/>
</dbReference>
<evidence type="ECO:0000313" key="4">
    <source>
        <dbReference type="Proteomes" id="UP000526501"/>
    </source>
</evidence>
<feature type="chain" id="PRO_5031079102" evidence="2">
    <location>
        <begin position="30"/>
        <end position="71"/>
    </location>
</feature>
<evidence type="ECO:0000256" key="1">
    <source>
        <dbReference type="SAM" id="Phobius"/>
    </source>
</evidence>
<dbReference type="PROSITE" id="PS51257">
    <property type="entry name" value="PROKAR_LIPOPROTEIN"/>
    <property type="match status" value="1"/>
</dbReference>
<keyword evidence="1" id="KW-1133">Transmembrane helix</keyword>
<protein>
    <submittedName>
        <fullName evidence="3">Uncharacterized protein</fullName>
    </submittedName>
</protein>
<keyword evidence="4" id="KW-1185">Reference proteome</keyword>
<sequence length="71" mass="8070">MKTNSFTRLLQKFVFSATLFSLWTATAQACSVCVVSNDESRAAYYATTAFLSFLPLMMIGGVVYYIFKKYR</sequence>
<keyword evidence="2" id="KW-0732">Signal</keyword>
<dbReference type="RefSeq" id="WP_185659038.1">
    <property type="nucleotide sequence ID" value="NZ_CAWPOO010000006.1"/>
</dbReference>
<dbReference type="AlphaFoldDB" id="A0A7X1B3U9"/>
<dbReference type="Proteomes" id="UP000526501">
    <property type="component" value="Unassembled WGS sequence"/>
</dbReference>
<feature type="transmembrane region" description="Helical" evidence="1">
    <location>
        <begin position="45"/>
        <end position="67"/>
    </location>
</feature>
<keyword evidence="1" id="KW-0812">Transmembrane</keyword>
<feature type="signal peptide" evidence="2">
    <location>
        <begin position="1"/>
        <end position="29"/>
    </location>
</feature>
<accession>A0A7X1B3U9</accession>
<proteinExistence type="predicted"/>
<keyword evidence="1" id="KW-0472">Membrane</keyword>
<comment type="caution">
    <text evidence="3">The sequence shown here is derived from an EMBL/GenBank/DDBJ whole genome shotgun (WGS) entry which is preliminary data.</text>
</comment>
<evidence type="ECO:0000256" key="2">
    <source>
        <dbReference type="SAM" id="SignalP"/>
    </source>
</evidence>
<reference evidence="3 4" key="1">
    <citation type="submission" date="2020-07" db="EMBL/GenBank/DDBJ databases">
        <authorList>
            <person name="Feng X."/>
        </authorList>
    </citation>
    <scope>NUCLEOTIDE SEQUENCE [LARGE SCALE GENOMIC DNA]</scope>
    <source>
        <strain evidence="3 4">JCM23202</strain>
    </source>
</reference>
<gene>
    <name evidence="3" type="ORF">H5P27_03730</name>
</gene>
<organism evidence="3 4">
    <name type="scientific">Pelagicoccus albus</name>
    <dbReference type="NCBI Taxonomy" id="415222"/>
    <lineage>
        <taxon>Bacteria</taxon>
        <taxon>Pseudomonadati</taxon>
        <taxon>Verrucomicrobiota</taxon>
        <taxon>Opitutia</taxon>
        <taxon>Puniceicoccales</taxon>
        <taxon>Pelagicoccaceae</taxon>
        <taxon>Pelagicoccus</taxon>
    </lineage>
</organism>
<name>A0A7X1B3U9_9BACT</name>
<evidence type="ECO:0000313" key="3">
    <source>
        <dbReference type="EMBL" id="MBC2605146.1"/>
    </source>
</evidence>